<keyword evidence="11" id="KW-1185">Reference proteome</keyword>
<evidence type="ECO:0000313" key="11">
    <source>
        <dbReference type="Proteomes" id="UP000622552"/>
    </source>
</evidence>
<dbReference type="EMBL" id="JADOUF010000001">
    <property type="protein sequence ID" value="MBG6141687.1"/>
    <property type="molecule type" value="Genomic_DNA"/>
</dbReference>
<comment type="subcellular location">
    <subcellularLocation>
        <location evidence="1">Cell membrane</location>
        <topology evidence="1">Multi-pass membrane protein</topology>
    </subcellularLocation>
</comment>
<reference evidence="10" key="1">
    <citation type="submission" date="2020-11" db="EMBL/GenBank/DDBJ databases">
        <title>Sequencing the genomes of 1000 actinobacteria strains.</title>
        <authorList>
            <person name="Klenk H.-P."/>
        </authorList>
    </citation>
    <scope>NUCLEOTIDE SEQUENCE</scope>
    <source>
        <strain evidence="10">DSM 45356</strain>
    </source>
</reference>
<keyword evidence="5 7" id="KW-1133">Transmembrane helix</keyword>
<comment type="similarity">
    <text evidence="2">Belongs to the MgtC/SapB family.</text>
</comment>
<evidence type="ECO:0000256" key="6">
    <source>
        <dbReference type="ARBA" id="ARBA00023136"/>
    </source>
</evidence>
<evidence type="ECO:0000256" key="7">
    <source>
        <dbReference type="SAM" id="Phobius"/>
    </source>
</evidence>
<proteinExistence type="inferred from homology"/>
<name>A0A8J7KUC3_9ACTN</name>
<gene>
    <name evidence="10" type="ORF">IW245_007881</name>
</gene>
<dbReference type="Pfam" id="PF02308">
    <property type="entry name" value="MgtC"/>
    <property type="match status" value="1"/>
</dbReference>
<evidence type="ECO:0000256" key="2">
    <source>
        <dbReference type="ARBA" id="ARBA00009298"/>
    </source>
</evidence>
<accession>A0A8J7KUC3</accession>
<evidence type="ECO:0000256" key="4">
    <source>
        <dbReference type="ARBA" id="ARBA00022692"/>
    </source>
</evidence>
<evidence type="ECO:0000256" key="5">
    <source>
        <dbReference type="ARBA" id="ARBA00022989"/>
    </source>
</evidence>
<evidence type="ECO:0000256" key="1">
    <source>
        <dbReference type="ARBA" id="ARBA00004651"/>
    </source>
</evidence>
<dbReference type="Pfam" id="PF21770">
    <property type="entry name" value="MgtC_SapB_C"/>
    <property type="match status" value="1"/>
</dbReference>
<dbReference type="InterPro" id="IPR003416">
    <property type="entry name" value="MgtC/SapB/SrpB/YhiD_fam"/>
</dbReference>
<dbReference type="InterPro" id="IPR049177">
    <property type="entry name" value="MgtC_SapB_SrpB_YhiD_N"/>
</dbReference>
<protein>
    <submittedName>
        <fullName evidence="10">Putative Mg2+ transporter-C (MgtC) family protein</fullName>
    </submittedName>
</protein>
<dbReference type="InterPro" id="IPR048640">
    <property type="entry name" value="MgtC-like_C"/>
</dbReference>
<dbReference type="PRINTS" id="PR01837">
    <property type="entry name" value="MGTCSAPBPROT"/>
</dbReference>
<feature type="transmembrane region" description="Helical" evidence="7">
    <location>
        <begin position="65"/>
        <end position="82"/>
    </location>
</feature>
<dbReference type="GO" id="GO:0005886">
    <property type="term" value="C:plasma membrane"/>
    <property type="evidence" value="ECO:0007669"/>
    <property type="project" value="UniProtKB-SubCell"/>
</dbReference>
<dbReference type="AlphaFoldDB" id="A0A8J7KUC3"/>
<dbReference type="Proteomes" id="UP000622552">
    <property type="component" value="Unassembled WGS sequence"/>
</dbReference>
<evidence type="ECO:0000313" key="10">
    <source>
        <dbReference type="EMBL" id="MBG6141687.1"/>
    </source>
</evidence>
<keyword evidence="6 7" id="KW-0472">Membrane</keyword>
<keyword evidence="3" id="KW-1003">Cell membrane</keyword>
<feature type="domain" description="MgtC/SapB/SrpB/YhiD N-terminal" evidence="8">
    <location>
        <begin position="13"/>
        <end position="132"/>
    </location>
</feature>
<keyword evidence="4 7" id="KW-0812">Transmembrane</keyword>
<dbReference type="Gene3D" id="3.30.70.260">
    <property type="match status" value="1"/>
</dbReference>
<evidence type="ECO:0000259" key="8">
    <source>
        <dbReference type="Pfam" id="PF02308"/>
    </source>
</evidence>
<dbReference type="PANTHER" id="PTHR33778:SF3">
    <property type="entry name" value="PROTEIN MGTC"/>
    <property type="match status" value="1"/>
</dbReference>
<evidence type="ECO:0000259" key="9">
    <source>
        <dbReference type="Pfam" id="PF21770"/>
    </source>
</evidence>
<organism evidence="10 11">
    <name type="scientific">Longispora fulva</name>
    <dbReference type="NCBI Taxonomy" id="619741"/>
    <lineage>
        <taxon>Bacteria</taxon>
        <taxon>Bacillati</taxon>
        <taxon>Actinomycetota</taxon>
        <taxon>Actinomycetes</taxon>
        <taxon>Micromonosporales</taxon>
        <taxon>Micromonosporaceae</taxon>
        <taxon>Longispora</taxon>
    </lineage>
</organism>
<sequence>MKDPTWWLLTARLGSALGLGIAIGLERQWRSRSAGLRTTALVSTGAAMFVLMSVLTDREASPTRVAAQVVSGIGFLGAGVIIREGGSLRGINTAATIWCAAAVGCLSAAGHLGAAGAGTGAVIATNLLLRPVALRIDRRVVSAPGRHRDYLLRAVCRDEDEAQIRALLVHALPADLFTLHEVRSRDLEDTGRVEVTARLTAAVADPGQLEDAVSMLSLQPGITAVSWQFVSREPDEEDDV</sequence>
<evidence type="ECO:0000256" key="3">
    <source>
        <dbReference type="ARBA" id="ARBA00022475"/>
    </source>
</evidence>
<feature type="transmembrane region" description="Helical" evidence="7">
    <location>
        <begin position="6"/>
        <end position="25"/>
    </location>
</feature>
<comment type="caution">
    <text evidence="10">The sequence shown here is derived from an EMBL/GenBank/DDBJ whole genome shotgun (WGS) entry which is preliminary data.</text>
</comment>
<dbReference type="PANTHER" id="PTHR33778">
    <property type="entry name" value="PROTEIN MGTC"/>
    <property type="match status" value="1"/>
</dbReference>
<dbReference type="RefSeq" id="WP_197008072.1">
    <property type="nucleotide sequence ID" value="NZ_BONS01000013.1"/>
</dbReference>
<feature type="transmembrane region" description="Helical" evidence="7">
    <location>
        <begin position="34"/>
        <end position="53"/>
    </location>
</feature>
<feature type="domain" description="MgtC-like C-terminal" evidence="9">
    <location>
        <begin position="150"/>
        <end position="227"/>
    </location>
</feature>